<sequence>MIEALERIVGKENVITDREKIENYLVDETPSIIRPKPAVKLVLVKPANTKEVSEILKFANENKIPVYPRGGGTGLAGGAIPTRDGIILSLERMDKIEIDKDNLMAIAEAGVTLEKLIKAAEEADLFFPLHPGDESAHVGGLVATNAGGARAVKYGVMRNYVRGLEVVLPTGEILNLGGKLQKNNMGYDLMNLIIGSEGTLAVITKVI</sequence>
<dbReference type="Gene3D" id="3.30.465.10">
    <property type="match status" value="1"/>
</dbReference>
<dbReference type="PROSITE" id="PS51387">
    <property type="entry name" value="FAD_PCMH"/>
    <property type="match status" value="1"/>
</dbReference>
<dbReference type="GO" id="GO:0071949">
    <property type="term" value="F:FAD binding"/>
    <property type="evidence" value="ECO:0007669"/>
    <property type="project" value="InterPro"/>
</dbReference>
<dbReference type="InterPro" id="IPR006094">
    <property type="entry name" value="Oxid_FAD_bind_N"/>
</dbReference>
<dbReference type="InterPro" id="IPR016169">
    <property type="entry name" value="FAD-bd_PCMH_sub2"/>
</dbReference>
<comment type="caution">
    <text evidence="2">The sequence shown here is derived from an EMBL/GenBank/DDBJ whole genome shotgun (WGS) entry which is preliminary data.</text>
</comment>
<dbReference type="SUPFAM" id="SSF56176">
    <property type="entry name" value="FAD-binding/transporter-associated domain-like"/>
    <property type="match status" value="1"/>
</dbReference>
<dbReference type="InterPro" id="IPR016167">
    <property type="entry name" value="FAD-bd_PCMH_sub1"/>
</dbReference>
<dbReference type="Gene3D" id="3.30.43.10">
    <property type="entry name" value="Uridine Diphospho-n-acetylenolpyruvylglucosamine Reductase, domain 2"/>
    <property type="match status" value="1"/>
</dbReference>
<protein>
    <submittedName>
        <fullName evidence="2">Lactate dehydrogenase</fullName>
    </submittedName>
</protein>
<evidence type="ECO:0000313" key="2">
    <source>
        <dbReference type="EMBL" id="RLE55065.1"/>
    </source>
</evidence>
<dbReference type="InterPro" id="IPR051914">
    <property type="entry name" value="FAD-linked_OxidoTrans_Type4"/>
</dbReference>
<dbReference type="EMBL" id="QMRA01000011">
    <property type="protein sequence ID" value="RLE55065.1"/>
    <property type="molecule type" value="Genomic_DNA"/>
</dbReference>
<evidence type="ECO:0000259" key="1">
    <source>
        <dbReference type="PROSITE" id="PS51387"/>
    </source>
</evidence>
<dbReference type="PANTHER" id="PTHR42934:SF2">
    <property type="entry name" value="GLYCOLATE OXIDASE SUBUNIT GLCD"/>
    <property type="match status" value="1"/>
</dbReference>
<feature type="non-terminal residue" evidence="2">
    <location>
        <position position="207"/>
    </location>
</feature>
<reference evidence="2 3" key="1">
    <citation type="submission" date="2018-06" db="EMBL/GenBank/DDBJ databases">
        <title>Extensive metabolic versatility and redundancy in microbially diverse, dynamic hydrothermal sediments.</title>
        <authorList>
            <person name="Dombrowski N."/>
            <person name="Teske A."/>
            <person name="Baker B.J."/>
        </authorList>
    </citation>
    <scope>NUCLEOTIDE SEQUENCE [LARGE SCALE GENOMIC DNA]</scope>
    <source>
        <strain evidence="2">B20_G2</strain>
    </source>
</reference>
<feature type="domain" description="FAD-binding PCMH-type" evidence="1">
    <location>
        <begin position="33"/>
        <end position="207"/>
    </location>
</feature>
<evidence type="ECO:0000313" key="3">
    <source>
        <dbReference type="Proteomes" id="UP000269499"/>
    </source>
</evidence>
<dbReference type="PANTHER" id="PTHR42934">
    <property type="entry name" value="GLYCOLATE OXIDASE SUBUNIT GLCD"/>
    <property type="match status" value="1"/>
</dbReference>
<proteinExistence type="predicted"/>
<dbReference type="InterPro" id="IPR036318">
    <property type="entry name" value="FAD-bd_PCMH-like_sf"/>
</dbReference>
<accession>A0A497F647</accession>
<dbReference type="InterPro" id="IPR016166">
    <property type="entry name" value="FAD-bd_PCMH"/>
</dbReference>
<gene>
    <name evidence="2" type="ORF">DRJ26_01135</name>
</gene>
<name>A0A497F647_9CREN</name>
<dbReference type="Pfam" id="PF01565">
    <property type="entry name" value="FAD_binding_4"/>
    <property type="match status" value="1"/>
</dbReference>
<dbReference type="AlphaFoldDB" id="A0A497F647"/>
<dbReference type="Proteomes" id="UP000269499">
    <property type="component" value="Unassembled WGS sequence"/>
</dbReference>
<organism evidence="2 3">
    <name type="scientific">Thermoproteota archaeon</name>
    <dbReference type="NCBI Taxonomy" id="2056631"/>
    <lineage>
        <taxon>Archaea</taxon>
        <taxon>Thermoproteota</taxon>
    </lineage>
</organism>